<dbReference type="RefSeq" id="WP_245119924.1">
    <property type="nucleotide sequence ID" value="NZ_CP095061.1"/>
</dbReference>
<accession>A0ABY4G5Q6</accession>
<dbReference type="Proteomes" id="UP000830401">
    <property type="component" value="Chromosome"/>
</dbReference>
<proteinExistence type="predicted"/>
<gene>
    <name evidence="3" type="ORF">MUN86_20900</name>
</gene>
<evidence type="ECO:0000313" key="4">
    <source>
        <dbReference type="Proteomes" id="UP000830401"/>
    </source>
</evidence>
<sequence length="185" mass="20653">MKYTLLSFLLIGLLLLSKAAHAQESSSGGPIQYTEKVLDDQGETTVLYKRTVDWSENHFPYTPKATLKADAGKGEVRMTGTVKIKTTSTSGQTQEHPVIFEFNFHALPTGGYEYSVGFFRVILDTRKPDEMVSVEEYVTQLAMDKNNERTHNDRRVTAQSNSLASEIAMSFRSYMNSRPASGAVE</sequence>
<evidence type="ECO:0000256" key="1">
    <source>
        <dbReference type="SAM" id="SignalP"/>
    </source>
</evidence>
<dbReference type="EMBL" id="CP095061">
    <property type="protein sequence ID" value="UOQ65944.1"/>
    <property type="molecule type" value="Genomic_DNA"/>
</dbReference>
<name>A0ABY4G5Q6_9BACT</name>
<dbReference type="Pfam" id="PF14730">
    <property type="entry name" value="DUF4468"/>
    <property type="match status" value="1"/>
</dbReference>
<evidence type="ECO:0000259" key="2">
    <source>
        <dbReference type="Pfam" id="PF14730"/>
    </source>
</evidence>
<organism evidence="3 4">
    <name type="scientific">Hymenobacter volaticus</name>
    <dbReference type="NCBI Taxonomy" id="2932254"/>
    <lineage>
        <taxon>Bacteria</taxon>
        <taxon>Pseudomonadati</taxon>
        <taxon>Bacteroidota</taxon>
        <taxon>Cytophagia</taxon>
        <taxon>Cytophagales</taxon>
        <taxon>Hymenobacteraceae</taxon>
        <taxon>Hymenobacter</taxon>
    </lineage>
</organism>
<protein>
    <recommendedName>
        <fullName evidence="2">DUF4468 domain-containing protein</fullName>
    </recommendedName>
</protein>
<evidence type="ECO:0000313" key="3">
    <source>
        <dbReference type="EMBL" id="UOQ65944.1"/>
    </source>
</evidence>
<feature type="chain" id="PRO_5045267566" description="DUF4468 domain-containing protein" evidence="1">
    <location>
        <begin position="23"/>
        <end position="185"/>
    </location>
</feature>
<feature type="signal peptide" evidence="1">
    <location>
        <begin position="1"/>
        <end position="22"/>
    </location>
</feature>
<reference evidence="3" key="1">
    <citation type="submission" date="2022-04" db="EMBL/GenBank/DDBJ databases">
        <title>Hymenobacter sp. isolated from the air.</title>
        <authorList>
            <person name="Won M."/>
            <person name="Lee C.-M."/>
            <person name="Woen H.-Y."/>
            <person name="Kwon S.-W."/>
        </authorList>
    </citation>
    <scope>NUCLEOTIDE SEQUENCE</scope>
    <source>
        <strain evidence="3">5420S-77</strain>
    </source>
</reference>
<feature type="domain" description="DUF4468" evidence="2">
    <location>
        <begin position="34"/>
        <end position="116"/>
    </location>
</feature>
<dbReference type="InterPro" id="IPR027823">
    <property type="entry name" value="DUF4468"/>
</dbReference>
<keyword evidence="4" id="KW-1185">Reference proteome</keyword>
<keyword evidence="1" id="KW-0732">Signal</keyword>